<feature type="domain" description="DUF7918" evidence="2">
    <location>
        <begin position="80"/>
        <end position="167"/>
    </location>
</feature>
<dbReference type="AlphaFoldDB" id="M7TYR6"/>
<dbReference type="HOGENOM" id="CLU_070614_2_0_1"/>
<organism evidence="3 4">
    <name type="scientific">Eutypa lata (strain UCR-EL1)</name>
    <name type="common">Grapevine dieback disease fungus</name>
    <name type="synonym">Eutypa armeniacae</name>
    <dbReference type="NCBI Taxonomy" id="1287681"/>
    <lineage>
        <taxon>Eukaryota</taxon>
        <taxon>Fungi</taxon>
        <taxon>Dikarya</taxon>
        <taxon>Ascomycota</taxon>
        <taxon>Pezizomycotina</taxon>
        <taxon>Sordariomycetes</taxon>
        <taxon>Xylariomycetidae</taxon>
        <taxon>Xylariales</taxon>
        <taxon>Diatrypaceae</taxon>
        <taxon>Eutypa</taxon>
    </lineage>
</organism>
<accession>M7TYR6</accession>
<protein>
    <recommendedName>
        <fullName evidence="2">DUF7918 domain-containing protein</fullName>
    </recommendedName>
</protein>
<gene>
    <name evidence="3" type="ORF">UCREL1_1126</name>
</gene>
<reference evidence="4" key="1">
    <citation type="journal article" date="2013" name="Genome Announc.">
        <title>Draft genome sequence of the grapevine dieback fungus Eutypa lata UCR-EL1.</title>
        <authorList>
            <person name="Blanco-Ulate B."/>
            <person name="Rolshausen P.E."/>
            <person name="Cantu D."/>
        </authorList>
    </citation>
    <scope>NUCLEOTIDE SEQUENCE [LARGE SCALE GENOMIC DNA]</scope>
    <source>
        <strain evidence="4">UCR-EL1</strain>
    </source>
</reference>
<dbReference type="OrthoDB" id="3364132at2759"/>
<dbReference type="eggNOG" id="ENOG502T5AA">
    <property type="taxonomic scope" value="Eukaryota"/>
</dbReference>
<feature type="region of interest" description="Disordered" evidence="1">
    <location>
        <begin position="183"/>
        <end position="221"/>
    </location>
</feature>
<dbReference type="KEGG" id="ela:UCREL1_1126"/>
<keyword evidence="4" id="KW-1185">Reference proteome</keyword>
<feature type="domain" description="DUF7918" evidence="2">
    <location>
        <begin position="9"/>
        <end position="78"/>
    </location>
</feature>
<dbReference type="InterPro" id="IPR057678">
    <property type="entry name" value="DUF7918"/>
</dbReference>
<evidence type="ECO:0000259" key="2">
    <source>
        <dbReference type="Pfam" id="PF25534"/>
    </source>
</evidence>
<dbReference type="PANTHER" id="PTHR36223">
    <property type="entry name" value="BETA-LACTAMASE-TYPE TRANSPEPTIDASE FOLD DOMAIN CONTAINING PROTEIN"/>
    <property type="match status" value="1"/>
</dbReference>
<evidence type="ECO:0000313" key="3">
    <source>
        <dbReference type="EMBL" id="EMR71835.1"/>
    </source>
</evidence>
<dbReference type="Pfam" id="PF25534">
    <property type="entry name" value="DUF7918"/>
    <property type="match status" value="2"/>
</dbReference>
<dbReference type="EMBL" id="KB705572">
    <property type="protein sequence ID" value="EMR71835.1"/>
    <property type="molecule type" value="Genomic_DNA"/>
</dbReference>
<proteinExistence type="predicted"/>
<evidence type="ECO:0000313" key="4">
    <source>
        <dbReference type="Proteomes" id="UP000012174"/>
    </source>
</evidence>
<name>M7TYR6_EUTLA</name>
<dbReference type="Proteomes" id="UP000012174">
    <property type="component" value="Unassembled WGS sequence"/>
</dbReference>
<sequence length="221" mass="24359">MAILDDVPGIEVAVQINGQDVVEYDDPDASELDAPCPTSSKYIECIDDAVFAIRCRATSHYKWGYKNHSLHFRAMADGFDDSKPERVKEDIKAAKHLGLIEISVYRTINNGFYVRKCPSIKPSKLEFTEKSLKGKAISHATSFGPAVATAGKPVDVKDLAEDRGPIAAKSEVKQETRSVIKREAGEVYDLTQDTMSPRPKKLSRLASTGRTKAEVIDLTDD</sequence>
<evidence type="ECO:0000256" key="1">
    <source>
        <dbReference type="SAM" id="MobiDB-lite"/>
    </source>
</evidence>
<dbReference type="PANTHER" id="PTHR36223:SF1">
    <property type="entry name" value="TRANSCRIPTION ELONGATION FACTOR EAF N-TERMINAL DOMAIN-CONTAINING PROTEIN"/>
    <property type="match status" value="1"/>
</dbReference>